<dbReference type="GeneID" id="37282270"/>
<dbReference type="AlphaFoldDB" id="A0A345DZR9"/>
<keyword evidence="1" id="KW-0812">Transmembrane</keyword>
<dbReference type="OrthoDB" id="205725at2157"/>
<dbReference type="RefSeq" id="WP_114584591.1">
    <property type="nucleotide sequence ID" value="NZ_CP031150.1"/>
</dbReference>
<dbReference type="EMBL" id="CP031150">
    <property type="protein sequence ID" value="AXG05441.1"/>
    <property type="molecule type" value="Genomic_DNA"/>
</dbReference>
<evidence type="ECO:0000256" key="1">
    <source>
        <dbReference type="SAM" id="Phobius"/>
    </source>
</evidence>
<dbReference type="KEGG" id="haj:DU500_02755"/>
<organism evidence="2 3">
    <name type="scientific">Haloplanus rubicundus</name>
    <dbReference type="NCBI Taxonomy" id="1547898"/>
    <lineage>
        <taxon>Archaea</taxon>
        <taxon>Methanobacteriati</taxon>
        <taxon>Methanobacteriota</taxon>
        <taxon>Stenosarchaea group</taxon>
        <taxon>Halobacteria</taxon>
        <taxon>Halobacteriales</taxon>
        <taxon>Haloferacaceae</taxon>
        <taxon>Haloplanus</taxon>
    </lineage>
</organism>
<reference evidence="2 3" key="1">
    <citation type="submission" date="2018-07" db="EMBL/GenBank/DDBJ databases">
        <title>Genome sequences of Haloplanus sp. CBA1113.</title>
        <authorList>
            <person name="Kim Y.B."/>
            <person name="Roh S.W."/>
        </authorList>
    </citation>
    <scope>NUCLEOTIDE SEQUENCE [LARGE SCALE GENOMIC DNA]</scope>
    <source>
        <strain evidence="2 3">CBA1113</strain>
    </source>
</reference>
<protein>
    <recommendedName>
        <fullName evidence="4">Copper resistance protein D domain-containing protein</fullName>
    </recommendedName>
</protein>
<evidence type="ECO:0008006" key="4">
    <source>
        <dbReference type="Google" id="ProtNLM"/>
    </source>
</evidence>
<accession>A0A345DZR9</accession>
<name>A0A345DZR9_9EURY</name>
<proteinExistence type="predicted"/>
<sequence length="171" mass="17146">MRVATTGGDKNGPVDGTTSLTGVGPGMVPLPLSAATHLFVRWLHVLAMAVALGGAILAWGVSRVADSETTLAVATTYEFAFWGALGALVMTGIGNLGALAPAIPRGRWGTALLAKLGLLVLVLVGSAVRSATVRAARDASAPATTTLERGYALTAVAFATLVALAAVMAHG</sequence>
<keyword evidence="1" id="KW-1133">Transmembrane helix</keyword>
<keyword evidence="3" id="KW-1185">Reference proteome</keyword>
<dbReference type="Proteomes" id="UP000253273">
    <property type="component" value="Chromosome"/>
</dbReference>
<feature type="transmembrane region" description="Helical" evidence="1">
    <location>
        <begin position="151"/>
        <end position="169"/>
    </location>
</feature>
<evidence type="ECO:0000313" key="3">
    <source>
        <dbReference type="Proteomes" id="UP000253273"/>
    </source>
</evidence>
<feature type="transmembrane region" description="Helical" evidence="1">
    <location>
        <begin position="79"/>
        <end position="100"/>
    </location>
</feature>
<feature type="transmembrane region" description="Helical" evidence="1">
    <location>
        <begin position="39"/>
        <end position="59"/>
    </location>
</feature>
<keyword evidence="1" id="KW-0472">Membrane</keyword>
<evidence type="ECO:0000313" key="2">
    <source>
        <dbReference type="EMBL" id="AXG05441.1"/>
    </source>
</evidence>
<feature type="transmembrane region" description="Helical" evidence="1">
    <location>
        <begin position="112"/>
        <end position="131"/>
    </location>
</feature>
<gene>
    <name evidence="2" type="ORF">DU500_02755</name>
</gene>